<dbReference type="Proteomes" id="UP000562124">
    <property type="component" value="Unassembled WGS sequence"/>
</dbReference>
<dbReference type="SUPFAM" id="SSF56219">
    <property type="entry name" value="DNase I-like"/>
    <property type="match status" value="1"/>
</dbReference>
<keyword evidence="2" id="KW-0378">Hydrolase</keyword>
<keyword evidence="2" id="KW-0540">Nuclease</keyword>
<dbReference type="Gene3D" id="3.60.10.10">
    <property type="entry name" value="Endonuclease/exonuclease/phosphatase"/>
    <property type="match status" value="1"/>
</dbReference>
<dbReference type="Pfam" id="PF03372">
    <property type="entry name" value="Exo_endo_phos"/>
    <property type="match status" value="1"/>
</dbReference>
<dbReference type="InterPro" id="IPR036691">
    <property type="entry name" value="Endo/exonu/phosph_ase_sf"/>
</dbReference>
<accession>A0A7Y0QI20</accession>
<dbReference type="GO" id="GO:0006506">
    <property type="term" value="P:GPI anchor biosynthetic process"/>
    <property type="evidence" value="ECO:0007669"/>
    <property type="project" value="TreeGrafter"/>
</dbReference>
<dbReference type="PANTHER" id="PTHR14859">
    <property type="entry name" value="CALCOFLUOR WHITE HYPERSENSITIVE PROTEIN PRECURSOR"/>
    <property type="match status" value="1"/>
</dbReference>
<dbReference type="InterPro" id="IPR005135">
    <property type="entry name" value="Endo/exonuclease/phosphatase"/>
</dbReference>
<proteinExistence type="predicted"/>
<evidence type="ECO:0000313" key="3">
    <source>
        <dbReference type="Proteomes" id="UP000562124"/>
    </source>
</evidence>
<dbReference type="GO" id="GO:0004519">
    <property type="term" value="F:endonuclease activity"/>
    <property type="evidence" value="ECO:0007669"/>
    <property type="project" value="UniProtKB-KW"/>
</dbReference>
<dbReference type="GO" id="GO:0016020">
    <property type="term" value="C:membrane"/>
    <property type="evidence" value="ECO:0007669"/>
    <property type="project" value="GOC"/>
</dbReference>
<comment type="caution">
    <text evidence="2">The sequence shown here is derived from an EMBL/GenBank/DDBJ whole genome shotgun (WGS) entry which is preliminary data.</text>
</comment>
<organism evidence="2 3">
    <name type="scientific">Cellulomonas fimi</name>
    <dbReference type="NCBI Taxonomy" id="1708"/>
    <lineage>
        <taxon>Bacteria</taxon>
        <taxon>Bacillati</taxon>
        <taxon>Actinomycetota</taxon>
        <taxon>Actinomycetes</taxon>
        <taxon>Micrococcales</taxon>
        <taxon>Cellulomonadaceae</taxon>
        <taxon>Cellulomonas</taxon>
    </lineage>
</organism>
<keyword evidence="2" id="KW-0255">Endonuclease</keyword>
<dbReference type="AlphaFoldDB" id="A0A7Y0QI20"/>
<gene>
    <name evidence="2" type="ORF">HIR71_06050</name>
</gene>
<sequence length="241" mass="26428">MSGPVGRLRVMTYNIKGLTLDEDALVQVVRSVAPDVLGVQEPPRALRGRRRLRTFARRCGLRVAVGGGGARTTALLVSEHVAVTGAGARRLPWRLGQVRRGFCVARVDGVLVAVLHLALGAHERGRHLDRVLREIDRETGPRVVVGDLNEQPGGEVWGRLTRHLRDAVEPAAPTFSARRPRRRIDAVLISPDLRVVEATVLRDDRTRRASDHLPIVVDLERVDAEPLEDLESGAQAEHGTA</sequence>
<dbReference type="InterPro" id="IPR051916">
    <property type="entry name" value="GPI-anchor_lipid_remodeler"/>
</dbReference>
<dbReference type="RefSeq" id="WP_169324153.1">
    <property type="nucleotide sequence ID" value="NZ_JABCJJ010000006.1"/>
</dbReference>
<evidence type="ECO:0000313" key="2">
    <source>
        <dbReference type="EMBL" id="NMR19787.1"/>
    </source>
</evidence>
<feature type="domain" description="Endonuclease/exonuclease/phosphatase" evidence="1">
    <location>
        <begin position="11"/>
        <end position="212"/>
    </location>
</feature>
<dbReference type="EMBL" id="JABCJJ010000006">
    <property type="protein sequence ID" value="NMR19787.1"/>
    <property type="molecule type" value="Genomic_DNA"/>
</dbReference>
<name>A0A7Y0QI20_CELFI</name>
<evidence type="ECO:0000259" key="1">
    <source>
        <dbReference type="Pfam" id="PF03372"/>
    </source>
</evidence>
<reference evidence="2 3" key="1">
    <citation type="submission" date="2020-04" db="EMBL/GenBank/DDBJ databases">
        <title>Sequencing and Assembly of C. fimi.</title>
        <authorList>
            <person name="Ramsey A.R."/>
        </authorList>
    </citation>
    <scope>NUCLEOTIDE SEQUENCE [LARGE SCALE GENOMIC DNA]</scope>
    <source>
        <strain evidence="2 3">SB</strain>
    </source>
</reference>
<protein>
    <submittedName>
        <fullName evidence="2">Endonuclease</fullName>
    </submittedName>
</protein>
<keyword evidence="3" id="KW-1185">Reference proteome</keyword>
<dbReference type="PANTHER" id="PTHR14859:SF15">
    <property type="entry name" value="ENDONUCLEASE_EXONUCLEASE_PHOSPHATASE DOMAIN-CONTAINING PROTEIN"/>
    <property type="match status" value="1"/>
</dbReference>